<evidence type="ECO:0000313" key="8">
    <source>
        <dbReference type="Proteomes" id="UP000198778"/>
    </source>
</evidence>
<name>A0A1H0FSU9_9BACI</name>
<protein>
    <submittedName>
        <fullName evidence="7">Transcriptional regulator, MerR family</fullName>
    </submittedName>
</protein>
<dbReference type="SUPFAM" id="SSF46955">
    <property type="entry name" value="Putative DNA-binding domain"/>
    <property type="match status" value="1"/>
</dbReference>
<dbReference type="Pfam" id="PF13411">
    <property type="entry name" value="MerR_1"/>
    <property type="match status" value="1"/>
</dbReference>
<dbReference type="InterPro" id="IPR029442">
    <property type="entry name" value="GyrI-like"/>
</dbReference>
<dbReference type="PROSITE" id="PS50937">
    <property type="entry name" value="HTH_MERR_2"/>
    <property type="match status" value="1"/>
</dbReference>
<dbReference type="SMART" id="SM00422">
    <property type="entry name" value="HTH_MERR"/>
    <property type="match status" value="1"/>
</dbReference>
<keyword evidence="3" id="KW-0238">DNA-binding</keyword>
<dbReference type="GO" id="GO:0003677">
    <property type="term" value="F:DNA binding"/>
    <property type="evidence" value="ECO:0007669"/>
    <property type="project" value="UniProtKB-KW"/>
</dbReference>
<dbReference type="InterPro" id="IPR011256">
    <property type="entry name" value="Reg_factor_effector_dom_sf"/>
</dbReference>
<evidence type="ECO:0000256" key="1">
    <source>
        <dbReference type="ARBA" id="ARBA00022491"/>
    </source>
</evidence>
<dbReference type="PANTHER" id="PTHR30204">
    <property type="entry name" value="REDOX-CYCLING DRUG-SENSING TRANSCRIPTIONAL ACTIVATOR SOXR"/>
    <property type="match status" value="1"/>
</dbReference>
<feature type="domain" description="HTH merR-type" evidence="6">
    <location>
        <begin position="1"/>
        <end position="71"/>
    </location>
</feature>
<keyword evidence="5" id="KW-0175">Coiled coil</keyword>
<dbReference type="SUPFAM" id="SSF55136">
    <property type="entry name" value="Probable bacterial effector-binding domain"/>
    <property type="match status" value="1"/>
</dbReference>
<sequence length="279" mass="32257">MYSIGRFSALCNVPIKTLRYYDEIDLLKPSYIDAETNYRYYDYDKLEAVKLILLLKSLHIPLGEMKQIIESAAPVQWKSIIDQKISELEKQKEQITEEIEEMKHLKIKVNSGIPLIQEPSFSDCYYETHDEVLVYTLRKKIPIKFIDTLVQDLFNQVYAYNLEVNGHLRAIFYHRDVKTNEAEVELLIPIKNSNDIGGCRMLVGGKYACIKVKGPYTGLPMGYEILKKWLVEKNLTQNGNMIEIYEKGLVPDSSDPRDLRPDLSINPLDFLTKICVPVT</sequence>
<evidence type="ECO:0000256" key="5">
    <source>
        <dbReference type="SAM" id="Coils"/>
    </source>
</evidence>
<gene>
    <name evidence="7" type="ORF">SAMN04488053_10570</name>
</gene>
<dbReference type="InterPro" id="IPR000551">
    <property type="entry name" value="MerR-type_HTH_dom"/>
</dbReference>
<dbReference type="Pfam" id="PF06445">
    <property type="entry name" value="GyrI-like"/>
    <property type="match status" value="1"/>
</dbReference>
<dbReference type="RefSeq" id="WP_090842795.1">
    <property type="nucleotide sequence ID" value="NZ_FNIL01000005.1"/>
</dbReference>
<dbReference type="InterPro" id="IPR047057">
    <property type="entry name" value="MerR_fam"/>
</dbReference>
<evidence type="ECO:0000313" key="7">
    <source>
        <dbReference type="EMBL" id="SDN97717.1"/>
    </source>
</evidence>
<dbReference type="CDD" id="cd01107">
    <property type="entry name" value="HTH_BmrR"/>
    <property type="match status" value="1"/>
</dbReference>
<dbReference type="PANTHER" id="PTHR30204:SF69">
    <property type="entry name" value="MERR-FAMILY TRANSCRIPTIONAL REGULATOR"/>
    <property type="match status" value="1"/>
</dbReference>
<evidence type="ECO:0000259" key="6">
    <source>
        <dbReference type="PROSITE" id="PS50937"/>
    </source>
</evidence>
<proteinExistence type="predicted"/>
<reference evidence="8" key="1">
    <citation type="submission" date="2016-10" db="EMBL/GenBank/DDBJ databases">
        <authorList>
            <person name="Varghese N."/>
            <person name="Submissions S."/>
        </authorList>
    </citation>
    <scope>NUCLEOTIDE SEQUENCE [LARGE SCALE GENOMIC DNA]</scope>
    <source>
        <strain evidence="8">CGMCC 1.10369</strain>
    </source>
</reference>
<accession>A0A1H0FSU9</accession>
<dbReference type="STRING" id="745820.SAMN04488053_10570"/>
<dbReference type="Gene3D" id="3.20.80.10">
    <property type="entry name" value="Regulatory factor, effector binding domain"/>
    <property type="match status" value="1"/>
</dbReference>
<dbReference type="EMBL" id="FNIL01000005">
    <property type="protein sequence ID" value="SDN97717.1"/>
    <property type="molecule type" value="Genomic_DNA"/>
</dbReference>
<organism evidence="7 8">
    <name type="scientific">Alkalicoccus daliensis</name>
    <dbReference type="NCBI Taxonomy" id="745820"/>
    <lineage>
        <taxon>Bacteria</taxon>
        <taxon>Bacillati</taxon>
        <taxon>Bacillota</taxon>
        <taxon>Bacilli</taxon>
        <taxon>Bacillales</taxon>
        <taxon>Bacillaceae</taxon>
        <taxon>Alkalicoccus</taxon>
    </lineage>
</organism>
<evidence type="ECO:0000256" key="3">
    <source>
        <dbReference type="ARBA" id="ARBA00023125"/>
    </source>
</evidence>
<dbReference type="Proteomes" id="UP000198778">
    <property type="component" value="Unassembled WGS sequence"/>
</dbReference>
<keyword evidence="8" id="KW-1185">Reference proteome</keyword>
<keyword evidence="1" id="KW-0678">Repressor</keyword>
<evidence type="ECO:0000256" key="4">
    <source>
        <dbReference type="ARBA" id="ARBA00023163"/>
    </source>
</evidence>
<dbReference type="InterPro" id="IPR009061">
    <property type="entry name" value="DNA-bd_dom_put_sf"/>
</dbReference>
<dbReference type="AlphaFoldDB" id="A0A1H0FSU9"/>
<feature type="coiled-coil region" evidence="5">
    <location>
        <begin position="78"/>
        <end position="108"/>
    </location>
</feature>
<dbReference type="OrthoDB" id="9773308at2"/>
<dbReference type="GO" id="GO:0003700">
    <property type="term" value="F:DNA-binding transcription factor activity"/>
    <property type="evidence" value="ECO:0007669"/>
    <property type="project" value="InterPro"/>
</dbReference>
<keyword evidence="4" id="KW-0804">Transcription</keyword>
<evidence type="ECO:0000256" key="2">
    <source>
        <dbReference type="ARBA" id="ARBA00023015"/>
    </source>
</evidence>
<keyword evidence="2" id="KW-0805">Transcription regulation</keyword>
<dbReference type="Gene3D" id="1.10.1660.10">
    <property type="match status" value="1"/>
</dbReference>